<dbReference type="EMBL" id="CM041536">
    <property type="protein sequence ID" value="KAI3371347.1"/>
    <property type="molecule type" value="Genomic_DNA"/>
</dbReference>
<evidence type="ECO:0000313" key="2">
    <source>
        <dbReference type="Proteomes" id="UP000831701"/>
    </source>
</evidence>
<proteinExistence type="predicted"/>
<accession>A0ACB8WVL1</accession>
<reference evidence="1" key="1">
    <citation type="submission" date="2022-04" db="EMBL/GenBank/DDBJ databases">
        <title>Jade perch genome.</title>
        <authorList>
            <person name="Chao B."/>
        </authorList>
    </citation>
    <scope>NUCLEOTIDE SEQUENCE</scope>
    <source>
        <strain evidence="1">CB-2022</strain>
    </source>
</reference>
<protein>
    <submittedName>
        <fullName evidence="1">Uncharacterized protein</fullName>
    </submittedName>
</protein>
<dbReference type="Proteomes" id="UP000831701">
    <property type="component" value="Chromosome 6"/>
</dbReference>
<keyword evidence="2" id="KW-1185">Reference proteome</keyword>
<evidence type="ECO:0000313" key="1">
    <source>
        <dbReference type="EMBL" id="KAI3371347.1"/>
    </source>
</evidence>
<sequence length="136" mass="15075">MQMLLQGQDRMKAAADRHRRPAPCLHPRTESVALHQRSTFFTFHSRKLAPRSLRVHPTFHVSKVKPVKASACPVVGRVFAHGTQATGSARNGNVGPPSSRLTTHRNGPMRGRCNVVWVAVVAGDLHDPILRPKLWP</sequence>
<comment type="caution">
    <text evidence="1">The sequence shown here is derived from an EMBL/GenBank/DDBJ whole genome shotgun (WGS) entry which is preliminary data.</text>
</comment>
<organism evidence="1 2">
    <name type="scientific">Scortum barcoo</name>
    <name type="common">barcoo grunter</name>
    <dbReference type="NCBI Taxonomy" id="214431"/>
    <lineage>
        <taxon>Eukaryota</taxon>
        <taxon>Metazoa</taxon>
        <taxon>Chordata</taxon>
        <taxon>Craniata</taxon>
        <taxon>Vertebrata</taxon>
        <taxon>Euteleostomi</taxon>
        <taxon>Actinopterygii</taxon>
        <taxon>Neopterygii</taxon>
        <taxon>Teleostei</taxon>
        <taxon>Neoteleostei</taxon>
        <taxon>Acanthomorphata</taxon>
        <taxon>Eupercaria</taxon>
        <taxon>Centrarchiformes</taxon>
        <taxon>Terapontoidei</taxon>
        <taxon>Terapontidae</taxon>
        <taxon>Scortum</taxon>
    </lineage>
</organism>
<name>A0ACB8WVL1_9TELE</name>
<gene>
    <name evidence="1" type="ORF">L3Q82_023558</name>
</gene>